<evidence type="ECO:0000256" key="10">
    <source>
        <dbReference type="SAM" id="Phobius"/>
    </source>
</evidence>
<evidence type="ECO:0000256" key="8">
    <source>
        <dbReference type="ARBA" id="ARBA00048090"/>
    </source>
</evidence>
<dbReference type="UniPathway" id="UPA00792"/>
<evidence type="ECO:0000256" key="5">
    <source>
        <dbReference type="ARBA" id="ARBA00022741"/>
    </source>
</evidence>
<feature type="transmembrane region" description="Helical" evidence="10">
    <location>
        <begin position="16"/>
        <end position="34"/>
    </location>
</feature>
<comment type="catalytic activity">
    <reaction evidence="8 9">
        <text>D-gluconate + ATP = 6-phospho-D-gluconate + ADP + H(+)</text>
        <dbReference type="Rhea" id="RHEA:19433"/>
        <dbReference type="ChEBI" id="CHEBI:15378"/>
        <dbReference type="ChEBI" id="CHEBI:18391"/>
        <dbReference type="ChEBI" id="CHEBI:30616"/>
        <dbReference type="ChEBI" id="CHEBI:58759"/>
        <dbReference type="ChEBI" id="CHEBI:456216"/>
        <dbReference type="EC" id="2.7.1.12"/>
    </reaction>
</comment>
<comment type="pathway">
    <text evidence="1 9">Carbohydrate acid metabolism; D-gluconate degradation.</text>
</comment>
<keyword evidence="10" id="KW-0472">Membrane</keyword>
<organism evidence="11 12">
    <name type="scientific">Dorcoceras hygrometricum</name>
    <dbReference type="NCBI Taxonomy" id="472368"/>
    <lineage>
        <taxon>Eukaryota</taxon>
        <taxon>Viridiplantae</taxon>
        <taxon>Streptophyta</taxon>
        <taxon>Embryophyta</taxon>
        <taxon>Tracheophyta</taxon>
        <taxon>Spermatophyta</taxon>
        <taxon>Magnoliopsida</taxon>
        <taxon>eudicotyledons</taxon>
        <taxon>Gunneridae</taxon>
        <taxon>Pentapetalae</taxon>
        <taxon>asterids</taxon>
        <taxon>lamiids</taxon>
        <taxon>Lamiales</taxon>
        <taxon>Gesneriaceae</taxon>
        <taxon>Didymocarpoideae</taxon>
        <taxon>Trichosporeae</taxon>
        <taxon>Loxocarpinae</taxon>
        <taxon>Dorcoceras</taxon>
    </lineage>
</organism>
<sequence length="197" mass="21627">MASITASAISLPTLPMYYILAGVAIVIMGVSGAGKSTIGRMLAKSLNGCFIDADDYHPQSNKDKMKNGIPLTDDDRIPWLETLRDALRFCLVNGKTVALGCSALKESYREILRHADTSYVRGSYTCRVKFVLLEVGAEVLCARLQKRLAEGQHFMPPKLLQSQLDVLHIDESEGILRVDASKDPQTTLINMQTLIAS</sequence>
<evidence type="ECO:0000256" key="4">
    <source>
        <dbReference type="ARBA" id="ARBA00022679"/>
    </source>
</evidence>
<evidence type="ECO:0000256" key="7">
    <source>
        <dbReference type="ARBA" id="ARBA00022840"/>
    </source>
</evidence>
<evidence type="ECO:0000256" key="2">
    <source>
        <dbReference type="ARBA" id="ARBA00008420"/>
    </source>
</evidence>
<keyword evidence="5 9" id="KW-0547">Nucleotide-binding</keyword>
<proteinExistence type="inferred from homology"/>
<dbReference type="InterPro" id="IPR031322">
    <property type="entry name" value="Shikimate/glucono_kinase"/>
</dbReference>
<name>A0A2Z7D8T4_9LAMI</name>
<dbReference type="EMBL" id="KQ988427">
    <property type="protein sequence ID" value="KZV55969.1"/>
    <property type="molecule type" value="Genomic_DNA"/>
</dbReference>
<dbReference type="GO" id="GO:0005737">
    <property type="term" value="C:cytoplasm"/>
    <property type="evidence" value="ECO:0007669"/>
    <property type="project" value="TreeGrafter"/>
</dbReference>
<dbReference type="InterPro" id="IPR006001">
    <property type="entry name" value="Therm_gnt_kin"/>
</dbReference>
<dbReference type="CDD" id="cd02021">
    <property type="entry name" value="GntK"/>
    <property type="match status" value="1"/>
</dbReference>
<dbReference type="PANTHER" id="PTHR43442">
    <property type="entry name" value="GLUCONOKINASE-RELATED"/>
    <property type="match status" value="1"/>
</dbReference>
<dbReference type="Proteomes" id="UP000250235">
    <property type="component" value="Unassembled WGS sequence"/>
</dbReference>
<dbReference type="PRINTS" id="PR01100">
    <property type="entry name" value="SHIKIMTKNASE"/>
</dbReference>
<evidence type="ECO:0000256" key="9">
    <source>
        <dbReference type="RuleBase" id="RU363066"/>
    </source>
</evidence>
<keyword evidence="12" id="KW-1185">Reference proteome</keyword>
<evidence type="ECO:0000256" key="3">
    <source>
        <dbReference type="ARBA" id="ARBA00012054"/>
    </source>
</evidence>
<dbReference type="NCBIfam" id="TIGR01313">
    <property type="entry name" value="therm_gnt_kin"/>
    <property type="match status" value="1"/>
</dbReference>
<dbReference type="OrthoDB" id="275177at2759"/>
<comment type="similarity">
    <text evidence="2 9">Belongs to the gluconokinase GntK/GntV family.</text>
</comment>
<dbReference type="SUPFAM" id="SSF52540">
    <property type="entry name" value="P-loop containing nucleoside triphosphate hydrolases"/>
    <property type="match status" value="1"/>
</dbReference>
<dbReference type="GO" id="GO:0005524">
    <property type="term" value="F:ATP binding"/>
    <property type="evidence" value="ECO:0007669"/>
    <property type="project" value="UniProtKB-KW"/>
</dbReference>
<dbReference type="PANTHER" id="PTHR43442:SF3">
    <property type="entry name" value="GLUCONOKINASE-RELATED"/>
    <property type="match status" value="1"/>
</dbReference>
<dbReference type="EC" id="2.7.1.12" evidence="3 9"/>
<evidence type="ECO:0000313" key="12">
    <source>
        <dbReference type="Proteomes" id="UP000250235"/>
    </source>
</evidence>
<keyword evidence="10" id="KW-0812">Transmembrane</keyword>
<keyword evidence="4 9" id="KW-0808">Transferase</keyword>
<accession>A0A2Z7D8T4</accession>
<gene>
    <name evidence="11" type="ORF">F511_21588</name>
</gene>
<dbReference type="GO" id="GO:0046316">
    <property type="term" value="F:gluconokinase activity"/>
    <property type="evidence" value="ECO:0007669"/>
    <property type="project" value="UniProtKB-EC"/>
</dbReference>
<keyword evidence="10" id="KW-1133">Transmembrane helix</keyword>
<keyword evidence="6 9" id="KW-0418">Kinase</keyword>
<dbReference type="FunFam" id="3.40.50.300:FF:000522">
    <property type="entry name" value="Gluconokinase"/>
    <property type="match status" value="1"/>
</dbReference>
<dbReference type="GO" id="GO:0005975">
    <property type="term" value="P:carbohydrate metabolic process"/>
    <property type="evidence" value="ECO:0007669"/>
    <property type="project" value="InterPro"/>
</dbReference>
<dbReference type="InterPro" id="IPR027417">
    <property type="entry name" value="P-loop_NTPase"/>
</dbReference>
<reference evidence="11 12" key="1">
    <citation type="journal article" date="2015" name="Proc. Natl. Acad. Sci. U.S.A.">
        <title>The resurrection genome of Boea hygrometrica: A blueprint for survival of dehydration.</title>
        <authorList>
            <person name="Xiao L."/>
            <person name="Yang G."/>
            <person name="Zhang L."/>
            <person name="Yang X."/>
            <person name="Zhao S."/>
            <person name="Ji Z."/>
            <person name="Zhou Q."/>
            <person name="Hu M."/>
            <person name="Wang Y."/>
            <person name="Chen M."/>
            <person name="Xu Y."/>
            <person name="Jin H."/>
            <person name="Xiao X."/>
            <person name="Hu G."/>
            <person name="Bao F."/>
            <person name="Hu Y."/>
            <person name="Wan P."/>
            <person name="Li L."/>
            <person name="Deng X."/>
            <person name="Kuang T."/>
            <person name="Xiang C."/>
            <person name="Zhu J.K."/>
            <person name="Oliver M.J."/>
            <person name="He Y."/>
        </authorList>
    </citation>
    <scope>NUCLEOTIDE SEQUENCE [LARGE SCALE GENOMIC DNA]</scope>
    <source>
        <strain evidence="12">cv. XS01</strain>
    </source>
</reference>
<dbReference type="Pfam" id="PF01202">
    <property type="entry name" value="SKI"/>
    <property type="match status" value="1"/>
</dbReference>
<evidence type="ECO:0000313" key="11">
    <source>
        <dbReference type="EMBL" id="KZV55969.1"/>
    </source>
</evidence>
<dbReference type="AlphaFoldDB" id="A0A2Z7D8T4"/>
<evidence type="ECO:0000256" key="1">
    <source>
        <dbReference type="ARBA" id="ARBA00004875"/>
    </source>
</evidence>
<evidence type="ECO:0000256" key="6">
    <source>
        <dbReference type="ARBA" id="ARBA00022777"/>
    </source>
</evidence>
<dbReference type="Gene3D" id="3.40.50.300">
    <property type="entry name" value="P-loop containing nucleotide triphosphate hydrolases"/>
    <property type="match status" value="1"/>
</dbReference>
<protein>
    <recommendedName>
        <fullName evidence="3 9">Gluconokinase</fullName>
        <ecNumber evidence="3 9">2.7.1.12</ecNumber>
    </recommendedName>
</protein>
<keyword evidence="7 9" id="KW-0067">ATP-binding</keyword>